<evidence type="ECO:0000313" key="2">
    <source>
        <dbReference type="EMBL" id="TNB46345.1"/>
    </source>
</evidence>
<dbReference type="OrthoDB" id="6053567at2"/>
<dbReference type="EMBL" id="VCLB01000010">
    <property type="protein sequence ID" value="TNB46345.1"/>
    <property type="molecule type" value="Genomic_DNA"/>
</dbReference>
<dbReference type="InterPro" id="IPR051551">
    <property type="entry name" value="Autotransporter_adhesion"/>
</dbReference>
<dbReference type="Proteomes" id="UP000307874">
    <property type="component" value="Unassembled WGS sequence"/>
</dbReference>
<dbReference type="Gene3D" id="2.40.128.130">
    <property type="entry name" value="Autotransporter beta-domain"/>
    <property type="match status" value="1"/>
</dbReference>
<evidence type="ECO:0000313" key="3">
    <source>
        <dbReference type="Proteomes" id="UP000307874"/>
    </source>
</evidence>
<name>A0A5C4JLI8_9HYPH</name>
<dbReference type="GO" id="GO:0019867">
    <property type="term" value="C:outer membrane"/>
    <property type="evidence" value="ECO:0007669"/>
    <property type="project" value="InterPro"/>
</dbReference>
<dbReference type="NCBIfam" id="TIGR01414">
    <property type="entry name" value="autotrans_barl"/>
    <property type="match status" value="1"/>
</dbReference>
<dbReference type="SMART" id="SM00869">
    <property type="entry name" value="Autotransporter"/>
    <property type="match status" value="1"/>
</dbReference>
<sequence>MLGGLTLTMSPGTFSAVRFTNSEAQSATSWVIVDSTTTVNAQDAEYFYFNDVDGPPFDTASFALIENHGTVFGDAMLGNGASKVSLSDGSLYSGTIFGDYDPSRGPAPASSPSATDLLSLEGGRFEGAFLGQFGDDTVQFQYNDGGTSLIATATFDGGDNGPNGDRLYFKNTVNYPYQTVVSGLDASRFVGWELFDLDVATVTISAGTLDLGSAGTLTIASKSTLIVTSPTFPAIIADTIFIDPTSQLVLKSGFTMINSAINSNGTISMLDGSVSTGLVLDGTYFGGPGSSILLEADLGQLAADQIELTPLNGDILLGTRSAIGINLLSSGAKPGAVNLIMTNYGTPLSNNVFYLKDGPVTAGAFAYNLYFTETATSYGQQAGVYLASAPPESFADLLEENGEITTDTVRLAAAGTTFQPYVPLYEAYPSVLLQMSRPSSLDRRAGARYDGGAALTAGPAPAALWGRTAGDFSHFDPKSATTGYDYDLSAVQFEAGLDGLLLDSAEGALIGGLTGHYRNGEAKISSPYGASKIHPDGWGLGATLTWFGENGFYADGQALATWYSSELKAEDLPLAPEDSDAFAYAFSAEIGQAFALSDGLSLTPQAQLAFTSVHIDGFTGAYSDKVDFDDGQSLFARLGAKLEKTAAWQDAAGVSRKARLYGAALWRGQYRP</sequence>
<dbReference type="InterPro" id="IPR036709">
    <property type="entry name" value="Autotransporte_beta_dom_sf"/>
</dbReference>
<feature type="domain" description="Autotransporter" evidence="1">
    <location>
        <begin position="457"/>
        <end position="672"/>
    </location>
</feature>
<dbReference type="SUPFAM" id="SSF103515">
    <property type="entry name" value="Autotransporter"/>
    <property type="match status" value="1"/>
</dbReference>
<reference evidence="2 3" key="1">
    <citation type="submission" date="2019-06" db="EMBL/GenBank/DDBJ databases">
        <title>Martelella lutilitoris sp. nov., isolated from a tidal mudflat.</title>
        <authorList>
            <person name="Kim Y.-J."/>
        </authorList>
    </citation>
    <scope>NUCLEOTIDE SEQUENCE [LARGE SCALE GENOMIC DNA]</scope>
    <source>
        <strain evidence="2 3">GH2-6</strain>
    </source>
</reference>
<dbReference type="AlphaFoldDB" id="A0A5C4JLI8"/>
<dbReference type="InterPro" id="IPR005546">
    <property type="entry name" value="Autotransporte_beta"/>
</dbReference>
<dbReference type="InterPro" id="IPR006315">
    <property type="entry name" value="OM_autotransptr_brl_dom"/>
</dbReference>
<accession>A0A5C4JLI8</accession>
<proteinExistence type="predicted"/>
<evidence type="ECO:0000259" key="1">
    <source>
        <dbReference type="PROSITE" id="PS51208"/>
    </source>
</evidence>
<comment type="caution">
    <text evidence="2">The sequence shown here is derived from an EMBL/GenBank/DDBJ whole genome shotgun (WGS) entry which is preliminary data.</text>
</comment>
<organism evidence="2 3">
    <name type="scientific">Martelella lutilitoris</name>
    <dbReference type="NCBI Taxonomy" id="2583532"/>
    <lineage>
        <taxon>Bacteria</taxon>
        <taxon>Pseudomonadati</taxon>
        <taxon>Pseudomonadota</taxon>
        <taxon>Alphaproteobacteria</taxon>
        <taxon>Hyphomicrobiales</taxon>
        <taxon>Aurantimonadaceae</taxon>
        <taxon>Martelella</taxon>
    </lineage>
</organism>
<keyword evidence="3" id="KW-1185">Reference proteome</keyword>
<protein>
    <submittedName>
        <fullName evidence="2">Autotransporter outer membrane beta-barrel domain-containing protein</fullName>
    </submittedName>
</protein>
<gene>
    <name evidence="2" type="ORF">FF124_17595</name>
</gene>
<dbReference type="PANTHER" id="PTHR35037:SF3">
    <property type="entry name" value="C-TERMINAL REGION OF AIDA-LIKE PROTEIN"/>
    <property type="match status" value="1"/>
</dbReference>
<dbReference type="PROSITE" id="PS51208">
    <property type="entry name" value="AUTOTRANSPORTER"/>
    <property type="match status" value="1"/>
</dbReference>
<dbReference type="PANTHER" id="PTHR35037">
    <property type="entry name" value="C-TERMINAL REGION OF AIDA-LIKE PROTEIN"/>
    <property type="match status" value="1"/>
</dbReference>
<dbReference type="Pfam" id="PF03797">
    <property type="entry name" value="Autotransporter"/>
    <property type="match status" value="1"/>
</dbReference>